<reference evidence="4" key="1">
    <citation type="journal article" date="2019" name="Int. J. Syst. Evol. Microbiol.">
        <title>The Global Catalogue of Microorganisms (GCM) 10K type strain sequencing project: providing services to taxonomists for standard genome sequencing and annotation.</title>
        <authorList>
            <consortium name="The Broad Institute Genomics Platform"/>
            <consortium name="The Broad Institute Genome Sequencing Center for Infectious Disease"/>
            <person name="Wu L."/>
            <person name="Ma J."/>
        </authorList>
    </citation>
    <scope>NUCLEOTIDE SEQUENCE [LARGE SCALE GENOMIC DNA]</scope>
    <source>
        <strain evidence="4">NBRC 111756</strain>
    </source>
</reference>
<feature type="transmembrane region" description="Helical" evidence="1">
    <location>
        <begin position="116"/>
        <end position="138"/>
    </location>
</feature>
<evidence type="ECO:0000259" key="2">
    <source>
        <dbReference type="Pfam" id="PF07331"/>
    </source>
</evidence>
<feature type="transmembrane region" description="Helical" evidence="1">
    <location>
        <begin position="158"/>
        <end position="179"/>
    </location>
</feature>
<protein>
    <submittedName>
        <fullName evidence="3">Tripartite tricarboxylate transporter TctB family protein</fullName>
    </submittedName>
</protein>
<feature type="transmembrane region" description="Helical" evidence="1">
    <location>
        <begin position="72"/>
        <end position="95"/>
    </location>
</feature>
<dbReference type="Proteomes" id="UP001596422">
    <property type="component" value="Unassembled WGS sequence"/>
</dbReference>
<keyword evidence="1" id="KW-0472">Membrane</keyword>
<dbReference type="RefSeq" id="WP_379913903.1">
    <property type="nucleotide sequence ID" value="NZ_JBHSWE010000002.1"/>
</dbReference>
<evidence type="ECO:0000313" key="4">
    <source>
        <dbReference type="Proteomes" id="UP001596422"/>
    </source>
</evidence>
<keyword evidence="1" id="KW-1133">Transmembrane helix</keyword>
<sequence>MYLSHRQEEKHLTSAVPTLSTGGCPAPEVRAEEGGTLNFSAGWGAVFCSLALIVMAIWFLTEAQSLSGSIGAIGPATFPTGIGALLLLAALAWFGTVLRQLLGRRPTERIEVRRPVAIVAAIVLIGVFPFAMPAFGYYPTMAVWLVPFAWAANVRRPLPLIGVVGGFLLFSKLVFEMLLGTPLPH</sequence>
<feature type="transmembrane region" description="Helical" evidence="1">
    <location>
        <begin position="40"/>
        <end position="60"/>
    </location>
</feature>
<dbReference type="InterPro" id="IPR009936">
    <property type="entry name" value="DUF1468"/>
</dbReference>
<evidence type="ECO:0000313" key="3">
    <source>
        <dbReference type="EMBL" id="MFC6674181.1"/>
    </source>
</evidence>
<keyword evidence="4" id="KW-1185">Reference proteome</keyword>
<gene>
    <name evidence="3" type="ORF">ACFQDL_31805</name>
</gene>
<proteinExistence type="predicted"/>
<name>A0ABW2A9R1_9GAMM</name>
<dbReference type="PROSITE" id="PS51257">
    <property type="entry name" value="PROKAR_LIPOPROTEIN"/>
    <property type="match status" value="1"/>
</dbReference>
<comment type="caution">
    <text evidence="3">The sequence shown here is derived from an EMBL/GenBank/DDBJ whole genome shotgun (WGS) entry which is preliminary data.</text>
</comment>
<organism evidence="3 4">
    <name type="scientific">Marinobacterium aestuariivivens</name>
    <dbReference type="NCBI Taxonomy" id="1698799"/>
    <lineage>
        <taxon>Bacteria</taxon>
        <taxon>Pseudomonadati</taxon>
        <taxon>Pseudomonadota</taxon>
        <taxon>Gammaproteobacteria</taxon>
        <taxon>Oceanospirillales</taxon>
        <taxon>Oceanospirillaceae</taxon>
        <taxon>Marinobacterium</taxon>
    </lineage>
</organism>
<accession>A0ABW2A9R1</accession>
<feature type="domain" description="DUF1468" evidence="2">
    <location>
        <begin position="49"/>
        <end position="184"/>
    </location>
</feature>
<dbReference type="EMBL" id="JBHSWE010000002">
    <property type="protein sequence ID" value="MFC6674181.1"/>
    <property type="molecule type" value="Genomic_DNA"/>
</dbReference>
<keyword evidence="1" id="KW-0812">Transmembrane</keyword>
<evidence type="ECO:0000256" key="1">
    <source>
        <dbReference type="SAM" id="Phobius"/>
    </source>
</evidence>
<dbReference type="Pfam" id="PF07331">
    <property type="entry name" value="TctB"/>
    <property type="match status" value="1"/>
</dbReference>